<reference evidence="1" key="1">
    <citation type="submission" date="2022-08" db="EMBL/GenBank/DDBJ databases">
        <authorList>
            <person name="Kallberg Y."/>
            <person name="Tangrot J."/>
            <person name="Rosling A."/>
        </authorList>
    </citation>
    <scope>NUCLEOTIDE SEQUENCE</scope>
    <source>
        <strain evidence="1">Wild A</strain>
    </source>
</reference>
<dbReference type="InterPro" id="IPR032675">
    <property type="entry name" value="LRR_dom_sf"/>
</dbReference>
<proteinExistence type="predicted"/>
<dbReference type="Gene3D" id="3.80.10.10">
    <property type="entry name" value="Ribonuclease Inhibitor"/>
    <property type="match status" value="1"/>
</dbReference>
<evidence type="ECO:0000313" key="1">
    <source>
        <dbReference type="EMBL" id="CAI2201332.1"/>
    </source>
</evidence>
<feature type="non-terminal residue" evidence="1">
    <location>
        <position position="55"/>
    </location>
</feature>
<gene>
    <name evidence="1" type="ORF">FWILDA_LOCUS20013</name>
</gene>
<protein>
    <submittedName>
        <fullName evidence="1">14544_t:CDS:1</fullName>
    </submittedName>
</protein>
<evidence type="ECO:0000313" key="2">
    <source>
        <dbReference type="Proteomes" id="UP001153678"/>
    </source>
</evidence>
<feature type="non-terminal residue" evidence="1">
    <location>
        <position position="1"/>
    </location>
</feature>
<dbReference type="AlphaFoldDB" id="A0A9W4X1B5"/>
<name>A0A9W4X1B5_9GLOM</name>
<organism evidence="1 2">
    <name type="scientific">Funneliformis geosporum</name>
    <dbReference type="NCBI Taxonomy" id="1117311"/>
    <lineage>
        <taxon>Eukaryota</taxon>
        <taxon>Fungi</taxon>
        <taxon>Fungi incertae sedis</taxon>
        <taxon>Mucoromycota</taxon>
        <taxon>Glomeromycotina</taxon>
        <taxon>Glomeromycetes</taxon>
        <taxon>Glomerales</taxon>
        <taxon>Glomeraceae</taxon>
        <taxon>Funneliformis</taxon>
    </lineage>
</organism>
<comment type="caution">
    <text evidence="1">The sequence shown here is derived from an EMBL/GenBank/DDBJ whole genome shotgun (WGS) entry which is preliminary data.</text>
</comment>
<dbReference type="Proteomes" id="UP001153678">
    <property type="component" value="Unassembled WGS sequence"/>
</dbReference>
<sequence length="55" mass="6043">NLNGEYLSSPITKLDVSDCVDLEILKCSKNSLNFLSLFGCNSLNTLECEDNNLTS</sequence>
<keyword evidence="2" id="KW-1185">Reference proteome</keyword>
<dbReference type="EMBL" id="CAMKVN010027242">
    <property type="protein sequence ID" value="CAI2201332.1"/>
    <property type="molecule type" value="Genomic_DNA"/>
</dbReference>
<accession>A0A9W4X1B5</accession>